<accession>A0A0F0GRK7</accession>
<dbReference type="Gene3D" id="3.40.50.720">
    <property type="entry name" value="NAD(P)-binding Rossmann-like Domain"/>
    <property type="match status" value="1"/>
</dbReference>
<evidence type="ECO:0000313" key="1">
    <source>
        <dbReference type="EMBL" id="KJK44028.1"/>
    </source>
</evidence>
<evidence type="ECO:0000313" key="2">
    <source>
        <dbReference type="Proteomes" id="UP000033393"/>
    </source>
</evidence>
<reference evidence="1" key="1">
    <citation type="submission" date="2015-02" db="EMBL/GenBank/DDBJ databases">
        <authorList>
            <person name="Ju K.-S."/>
            <person name="Doroghazi J.R."/>
            <person name="Metcalf W."/>
        </authorList>
    </citation>
    <scope>NUCLEOTIDE SEQUENCE [LARGE SCALE GENOMIC DNA]</scope>
    <source>
        <strain evidence="1">NRRL B-16140</strain>
    </source>
</reference>
<sequence length="75" mass="8772">MVGETVKYEPLLHHDFRVLGFPAAVELGKWFQYYTEFPDHILSRRDAALTREIVPTWLTLEDFLAAHREEITVGQ</sequence>
<proteinExistence type="predicted"/>
<organism evidence="1 2">
    <name type="scientific">Lentzea aerocolonigenes</name>
    <name type="common">Lechevalieria aerocolonigenes</name>
    <name type="synonym">Saccharothrix aerocolonigenes</name>
    <dbReference type="NCBI Taxonomy" id="68170"/>
    <lineage>
        <taxon>Bacteria</taxon>
        <taxon>Bacillati</taxon>
        <taxon>Actinomycetota</taxon>
        <taxon>Actinomycetes</taxon>
        <taxon>Pseudonocardiales</taxon>
        <taxon>Pseudonocardiaceae</taxon>
        <taxon>Lentzea</taxon>
    </lineage>
</organism>
<dbReference type="Gene3D" id="3.90.25.10">
    <property type="entry name" value="UDP-galactose 4-epimerase, domain 1"/>
    <property type="match status" value="1"/>
</dbReference>
<comment type="caution">
    <text evidence="1">The sequence shown here is derived from an EMBL/GenBank/DDBJ whole genome shotgun (WGS) entry which is preliminary data.</text>
</comment>
<dbReference type="Proteomes" id="UP000033393">
    <property type="component" value="Unassembled WGS sequence"/>
</dbReference>
<gene>
    <name evidence="1" type="ORF">UK23_30975</name>
</gene>
<name>A0A0F0GRK7_LENAE</name>
<dbReference type="EMBL" id="JYJG01000265">
    <property type="protein sequence ID" value="KJK44028.1"/>
    <property type="molecule type" value="Genomic_DNA"/>
</dbReference>
<protein>
    <submittedName>
        <fullName evidence="1">Uncharacterized protein</fullName>
    </submittedName>
</protein>
<dbReference type="AlphaFoldDB" id="A0A0F0GRK7"/>
<dbReference type="OrthoDB" id="4115876at2"/>
<keyword evidence="2" id="KW-1185">Reference proteome</keyword>